<dbReference type="EMBL" id="CM035415">
    <property type="protein sequence ID" value="KAH7426703.1"/>
    <property type="molecule type" value="Genomic_DNA"/>
</dbReference>
<evidence type="ECO:0000313" key="2">
    <source>
        <dbReference type="Proteomes" id="UP000825935"/>
    </source>
</evidence>
<protein>
    <submittedName>
        <fullName evidence="1">Uncharacterized protein</fullName>
    </submittedName>
</protein>
<evidence type="ECO:0000313" key="1">
    <source>
        <dbReference type="EMBL" id="KAH7426703.1"/>
    </source>
</evidence>
<dbReference type="OrthoDB" id="1938025at2759"/>
<proteinExistence type="predicted"/>
<organism evidence="1 2">
    <name type="scientific">Ceratopteris richardii</name>
    <name type="common">Triangle waterfern</name>
    <dbReference type="NCBI Taxonomy" id="49495"/>
    <lineage>
        <taxon>Eukaryota</taxon>
        <taxon>Viridiplantae</taxon>
        <taxon>Streptophyta</taxon>
        <taxon>Embryophyta</taxon>
        <taxon>Tracheophyta</taxon>
        <taxon>Polypodiopsida</taxon>
        <taxon>Polypodiidae</taxon>
        <taxon>Polypodiales</taxon>
        <taxon>Pteridineae</taxon>
        <taxon>Pteridaceae</taxon>
        <taxon>Parkerioideae</taxon>
        <taxon>Ceratopteris</taxon>
    </lineage>
</organism>
<name>A0A8T2TYR1_CERRI</name>
<comment type="caution">
    <text evidence="1">The sequence shown here is derived from an EMBL/GenBank/DDBJ whole genome shotgun (WGS) entry which is preliminary data.</text>
</comment>
<gene>
    <name evidence="1" type="ORF">KP509_10G013200</name>
</gene>
<accession>A0A8T2TYR1</accession>
<reference evidence="1" key="1">
    <citation type="submission" date="2021-08" db="EMBL/GenBank/DDBJ databases">
        <title>WGS assembly of Ceratopteris richardii.</title>
        <authorList>
            <person name="Marchant D.B."/>
            <person name="Chen G."/>
            <person name="Jenkins J."/>
            <person name="Shu S."/>
            <person name="Leebens-Mack J."/>
            <person name="Grimwood J."/>
            <person name="Schmutz J."/>
            <person name="Soltis P."/>
            <person name="Soltis D."/>
            <person name="Chen Z.-H."/>
        </authorList>
    </citation>
    <scope>NUCLEOTIDE SEQUENCE</scope>
    <source>
        <strain evidence="1">Whitten #5841</strain>
        <tissue evidence="1">Leaf</tissue>
    </source>
</reference>
<keyword evidence="2" id="KW-1185">Reference proteome</keyword>
<sequence>MARFTVTASSFRFLLHRQLSTSAYKKFSLAKLQRDQVSSRDVACPYERVPESVEEPLVFQLSAEMQLDTVSATYLNACASGTTDGKESCRVWWGPDVATGTWTPSISAEKTKNTISSPSSVLHANAHNTDQAFWYREDLHL</sequence>
<dbReference type="AlphaFoldDB" id="A0A8T2TYR1"/>
<dbReference type="Proteomes" id="UP000825935">
    <property type="component" value="Chromosome 10"/>
</dbReference>